<dbReference type="PANTHER" id="PTHR15887">
    <property type="entry name" value="TRANSMEMBRANE PROTEIN 69"/>
    <property type="match status" value="1"/>
</dbReference>
<feature type="transmembrane region" description="Helical" evidence="2">
    <location>
        <begin position="192"/>
        <end position="212"/>
    </location>
</feature>
<gene>
    <name evidence="3" type="ORF">S40285_06887</name>
</gene>
<feature type="region of interest" description="Disordered" evidence="1">
    <location>
        <begin position="331"/>
        <end position="416"/>
    </location>
</feature>
<dbReference type="AlphaFoldDB" id="A0A084QM17"/>
<evidence type="ECO:0000256" key="1">
    <source>
        <dbReference type="SAM" id="MobiDB-lite"/>
    </source>
</evidence>
<accession>A0A084QM17</accession>
<dbReference type="EMBL" id="KL660627">
    <property type="protein sequence ID" value="KFA65002.1"/>
    <property type="molecule type" value="Genomic_DNA"/>
</dbReference>
<keyword evidence="2" id="KW-1133">Transmembrane helix</keyword>
<feature type="transmembrane region" description="Helical" evidence="2">
    <location>
        <begin position="279"/>
        <end position="299"/>
    </location>
</feature>
<evidence type="ECO:0000313" key="3">
    <source>
        <dbReference type="EMBL" id="KFA65002.1"/>
    </source>
</evidence>
<evidence type="ECO:0000256" key="2">
    <source>
        <dbReference type="SAM" id="Phobius"/>
    </source>
</evidence>
<feature type="compositionally biased region" description="Polar residues" evidence="1">
    <location>
        <begin position="80"/>
        <end position="89"/>
    </location>
</feature>
<dbReference type="OMA" id="AWPTLLM"/>
<dbReference type="HOGENOM" id="CLU_045137_0_0_1"/>
<evidence type="ECO:0008006" key="5">
    <source>
        <dbReference type="Google" id="ProtNLM"/>
    </source>
</evidence>
<dbReference type="InParanoid" id="A0A084QM17"/>
<keyword evidence="2" id="KW-0472">Membrane</keyword>
<feature type="region of interest" description="Disordered" evidence="1">
    <location>
        <begin position="75"/>
        <end position="114"/>
    </location>
</feature>
<dbReference type="PANTHER" id="PTHR15887:SF1">
    <property type="entry name" value="TRANSMEMBRANE PROTEIN 69"/>
    <property type="match status" value="1"/>
</dbReference>
<feature type="transmembrane region" description="Helical" evidence="2">
    <location>
        <begin position="135"/>
        <end position="157"/>
    </location>
</feature>
<organism evidence="3 4">
    <name type="scientific">Stachybotrys chlorohalonatus (strain IBT 40285)</name>
    <dbReference type="NCBI Taxonomy" id="1283841"/>
    <lineage>
        <taxon>Eukaryota</taxon>
        <taxon>Fungi</taxon>
        <taxon>Dikarya</taxon>
        <taxon>Ascomycota</taxon>
        <taxon>Pezizomycotina</taxon>
        <taxon>Sordariomycetes</taxon>
        <taxon>Hypocreomycetidae</taxon>
        <taxon>Hypocreales</taxon>
        <taxon>Stachybotryaceae</taxon>
        <taxon>Stachybotrys</taxon>
    </lineage>
</organism>
<reference evidence="3 4" key="1">
    <citation type="journal article" date="2014" name="BMC Genomics">
        <title>Comparative genome sequencing reveals chemotype-specific gene clusters in the toxigenic black mold Stachybotrys.</title>
        <authorList>
            <person name="Semeiks J."/>
            <person name="Borek D."/>
            <person name="Otwinowski Z."/>
            <person name="Grishin N.V."/>
        </authorList>
    </citation>
    <scope>NUCLEOTIDE SEQUENCE [LARGE SCALE GENOMIC DNA]</scope>
    <source>
        <strain evidence="3 4">IBT 40285</strain>
    </source>
</reference>
<keyword evidence="4" id="KW-1185">Reference proteome</keyword>
<dbReference type="Pfam" id="PF11911">
    <property type="entry name" value="DUF3429"/>
    <property type="match status" value="1"/>
</dbReference>
<feature type="compositionally biased region" description="Basic and acidic residues" evidence="1">
    <location>
        <begin position="90"/>
        <end position="99"/>
    </location>
</feature>
<dbReference type="Proteomes" id="UP000028524">
    <property type="component" value="Unassembled WGS sequence"/>
</dbReference>
<name>A0A084QM17_STAC4</name>
<dbReference type="OrthoDB" id="194289at2759"/>
<keyword evidence="2" id="KW-0812">Transmembrane</keyword>
<dbReference type="STRING" id="1283841.A0A084QM17"/>
<proteinExistence type="predicted"/>
<feature type="transmembrane region" description="Helical" evidence="2">
    <location>
        <begin position="233"/>
        <end position="259"/>
    </location>
</feature>
<dbReference type="InterPro" id="IPR021836">
    <property type="entry name" value="DUF3429"/>
</dbReference>
<sequence length="416" mass="46743">MFRASLPLLRLSPIAATPGFKVKLQPNLLQRPSIPGRARMPVQSLFYATKSDKDNENPPPPKIPIDYEHERELGQRKLESNPSKVTIDSSRSKILDGEPRSPGGSGNPSLEGGLKGDVEMIRSTFRLDSVPKESLALGAAGTLPYVATSISTVFLAWNLTKELPTGNFFFDHILLTHDNAQHLLGLIEPIQLGYGAIIISFLGAIHWGLEYAEKQPSRNRTRFRYGMGLGASIIAWPTLLMPIEYALTAQFAAFTGLYFADSRAAKNGWAPRWYGMYRFLLTAAVGLAIFISLVGRASITRQQQLGQAVMYERLHQEGIADKHTDWAKLEEEEKEKNRKKKEAQEKAKKEAEAEKKAKEKKEKSKKPSKEEGKREQDAKDEPKNNKEKKEDENERDNEGKEDTNEKHEKDEGSKKD</sequence>
<evidence type="ECO:0000313" key="4">
    <source>
        <dbReference type="Proteomes" id="UP000028524"/>
    </source>
</evidence>
<protein>
    <recommendedName>
        <fullName evidence="5">Mitochondrial inner membrane protein 1</fullName>
    </recommendedName>
</protein>